<keyword evidence="1" id="KW-0812">Transmembrane</keyword>
<sequence>MDWSLVEKQKWLLASLAIVFFLSLSPVFQILLSGVGWQGMPHADNYYSARMREVADGYPLLGNPHFFEHREEIAPAFFVPDVVSALPIVAGLPLSITHLVNFTLWSLVFALLLFALLRRLGLSFAWSAIAAALSYVQMYFQIARPVSMQLVHPVFILFLIAFFVWLENPKRTRAALYLALATALTFYTYQYLWQLVVVFLGLVALYLLLQRDWERLAPYFRAGIYTTLFMVPAGVLTFLQLTHPFYLETMLRVGLGYTHLPSGEVFLMGAHILPLVLLALLSIRWVLPQIAVREKSLLLLLVLFGTALVITSASNVVTGLDLETASHITRLASLWLIIATATALYYLFRARERLFALERWKKLCISLLVLLTFVTNLTYTPDLRGMFGTKEQIVALQDIAGLVPALEWLDEHEQEPIVVWADPRSKLAVYVPIYTKHYVLFEATGMLNLVSDDEVQERYLAASSLSDLTREKIAQDVWYFAGAGYAKDTPNTRNRSVKYCRMLRLELFGYACGELTDSQRLYAPLYAQMWERYISEVLPRLEDTLEKYRVSYVVKDRLRDTDFNPERLKNAELVYQDERVLLYRLN</sequence>
<keyword evidence="1" id="KW-1133">Transmembrane helix</keyword>
<accession>A0A1F6F2H3</accession>
<feature type="transmembrane region" description="Helical" evidence="1">
    <location>
        <begin position="99"/>
        <end position="117"/>
    </location>
</feature>
<feature type="transmembrane region" description="Helical" evidence="1">
    <location>
        <begin position="266"/>
        <end position="285"/>
    </location>
</feature>
<feature type="transmembrane region" description="Helical" evidence="1">
    <location>
        <begin position="328"/>
        <end position="348"/>
    </location>
</feature>
<evidence type="ECO:0000256" key="1">
    <source>
        <dbReference type="SAM" id="Phobius"/>
    </source>
</evidence>
<proteinExistence type="predicted"/>
<dbReference type="Proteomes" id="UP000177372">
    <property type="component" value="Unassembled WGS sequence"/>
</dbReference>
<keyword evidence="1" id="KW-0472">Membrane</keyword>
<dbReference type="EMBL" id="MFLZ01000014">
    <property type="protein sequence ID" value="OGG80039.1"/>
    <property type="molecule type" value="Genomic_DNA"/>
</dbReference>
<comment type="caution">
    <text evidence="2">The sequence shown here is derived from an EMBL/GenBank/DDBJ whole genome shotgun (WGS) entry which is preliminary data.</text>
</comment>
<gene>
    <name evidence="2" type="ORF">A3A39_03030</name>
</gene>
<evidence type="ECO:0000313" key="3">
    <source>
        <dbReference type="Proteomes" id="UP000177372"/>
    </source>
</evidence>
<dbReference type="STRING" id="1798512.A3A39_03030"/>
<feature type="transmembrane region" description="Helical" evidence="1">
    <location>
        <begin position="191"/>
        <end position="210"/>
    </location>
</feature>
<feature type="transmembrane region" description="Helical" evidence="1">
    <location>
        <begin position="12"/>
        <end position="32"/>
    </location>
</feature>
<feature type="transmembrane region" description="Helical" evidence="1">
    <location>
        <begin position="297"/>
        <end position="316"/>
    </location>
</feature>
<protein>
    <recommendedName>
        <fullName evidence="4">Glycosyltransferase RgtA/B/C/D-like domain-containing protein</fullName>
    </recommendedName>
</protein>
<evidence type="ECO:0008006" key="4">
    <source>
        <dbReference type="Google" id="ProtNLM"/>
    </source>
</evidence>
<feature type="transmembrane region" description="Helical" evidence="1">
    <location>
        <begin position="150"/>
        <end position="166"/>
    </location>
</feature>
<name>A0A1F6F2H3_9BACT</name>
<dbReference type="AlphaFoldDB" id="A0A1F6F2H3"/>
<feature type="transmembrane region" description="Helical" evidence="1">
    <location>
        <begin position="222"/>
        <end position="246"/>
    </location>
</feature>
<organism evidence="2 3">
    <name type="scientific">Candidatus Kaiserbacteria bacterium RIFCSPLOWO2_01_FULL_54_13</name>
    <dbReference type="NCBI Taxonomy" id="1798512"/>
    <lineage>
        <taxon>Bacteria</taxon>
        <taxon>Candidatus Kaiseribacteriota</taxon>
    </lineage>
</organism>
<feature type="transmembrane region" description="Helical" evidence="1">
    <location>
        <begin position="360"/>
        <end position="379"/>
    </location>
</feature>
<evidence type="ECO:0000313" key="2">
    <source>
        <dbReference type="EMBL" id="OGG80039.1"/>
    </source>
</evidence>
<reference evidence="2 3" key="1">
    <citation type="journal article" date="2016" name="Nat. Commun.">
        <title>Thousands of microbial genomes shed light on interconnected biogeochemical processes in an aquifer system.</title>
        <authorList>
            <person name="Anantharaman K."/>
            <person name="Brown C.T."/>
            <person name="Hug L.A."/>
            <person name="Sharon I."/>
            <person name="Castelle C.J."/>
            <person name="Probst A.J."/>
            <person name="Thomas B.C."/>
            <person name="Singh A."/>
            <person name="Wilkins M.J."/>
            <person name="Karaoz U."/>
            <person name="Brodie E.L."/>
            <person name="Williams K.H."/>
            <person name="Hubbard S.S."/>
            <person name="Banfield J.F."/>
        </authorList>
    </citation>
    <scope>NUCLEOTIDE SEQUENCE [LARGE SCALE GENOMIC DNA]</scope>
</reference>
<feature type="transmembrane region" description="Helical" evidence="1">
    <location>
        <begin position="123"/>
        <end position="143"/>
    </location>
</feature>